<gene>
    <name evidence="4" type="ORF">FM069_08680</name>
</gene>
<name>A0A553H080_9PSED</name>
<keyword evidence="3" id="KW-0012">Acyltransferase</keyword>
<dbReference type="Proteomes" id="UP000315235">
    <property type="component" value="Unassembled WGS sequence"/>
</dbReference>
<dbReference type="PANTHER" id="PTHR42811">
    <property type="entry name" value="SERINE ACETYLTRANSFERASE"/>
    <property type="match status" value="1"/>
</dbReference>
<evidence type="ECO:0000313" key="4">
    <source>
        <dbReference type="EMBL" id="TRX75166.1"/>
    </source>
</evidence>
<dbReference type="RefSeq" id="WP_143487902.1">
    <property type="nucleotide sequence ID" value="NZ_VJOY01000005.1"/>
</dbReference>
<accession>A0A553H080</accession>
<proteinExistence type="inferred from homology"/>
<dbReference type="GO" id="GO:0016746">
    <property type="term" value="F:acyltransferase activity"/>
    <property type="evidence" value="ECO:0007669"/>
    <property type="project" value="UniProtKB-KW"/>
</dbReference>
<dbReference type="InterPro" id="IPR045304">
    <property type="entry name" value="LbH_SAT"/>
</dbReference>
<dbReference type="EMBL" id="VJOY01000005">
    <property type="protein sequence ID" value="TRX75166.1"/>
    <property type="molecule type" value="Genomic_DNA"/>
</dbReference>
<evidence type="ECO:0000313" key="5">
    <source>
        <dbReference type="Proteomes" id="UP000315235"/>
    </source>
</evidence>
<sequence length="192" mass="22010">MKYAELKRYWHIELIGGEHKRFTWRRLLRKYRQRSRYRYLFWYRLAGYLHARGGFWAERARRLNDRLSERYGIEIPLDARIGEGLFIPHPVGIVITRKAVIGRNFSVFQNTTIGQKSDDSAPIVIGDNVSVGANSCIIGDGLRIGDDVTIAAASFVNKDIPARHIHISRHVSSLVENVDGRQPISTRHSRGS</sequence>
<dbReference type="OrthoDB" id="7058950at2"/>
<dbReference type="Pfam" id="PF14602">
    <property type="entry name" value="Hexapep_2"/>
    <property type="match status" value="1"/>
</dbReference>
<comment type="similarity">
    <text evidence="1">Belongs to the transferase hexapeptide repeat family.</text>
</comment>
<evidence type="ECO:0000256" key="3">
    <source>
        <dbReference type="ARBA" id="ARBA00023315"/>
    </source>
</evidence>
<comment type="caution">
    <text evidence="4">The sequence shown here is derived from an EMBL/GenBank/DDBJ whole genome shotgun (WGS) entry which is preliminary data.</text>
</comment>
<dbReference type="Gene3D" id="2.160.10.10">
    <property type="entry name" value="Hexapeptide repeat proteins"/>
    <property type="match status" value="1"/>
</dbReference>
<dbReference type="AlphaFoldDB" id="A0A553H080"/>
<dbReference type="InterPro" id="IPR011004">
    <property type="entry name" value="Trimer_LpxA-like_sf"/>
</dbReference>
<reference evidence="4 5" key="1">
    <citation type="submission" date="2019-07" db="EMBL/GenBank/DDBJ databases">
        <title>Pseudomonas mangiferae sp. nov., isolated from bark of mango tree in Thailand.</title>
        <authorList>
            <person name="Srisuk N."/>
            <person name="Anurat P."/>
        </authorList>
    </citation>
    <scope>NUCLEOTIDE SEQUENCE [LARGE SCALE GENOMIC DNA]</scope>
    <source>
        <strain evidence="4 5">DMKU_BBB3-04</strain>
    </source>
</reference>
<evidence type="ECO:0000256" key="1">
    <source>
        <dbReference type="ARBA" id="ARBA00007274"/>
    </source>
</evidence>
<keyword evidence="2 4" id="KW-0808">Transferase</keyword>
<dbReference type="SUPFAM" id="SSF51161">
    <property type="entry name" value="Trimeric LpxA-like enzymes"/>
    <property type="match status" value="1"/>
</dbReference>
<organism evidence="4 5">
    <name type="scientific">Pseudomonas mangiferae</name>
    <dbReference type="NCBI Taxonomy" id="2593654"/>
    <lineage>
        <taxon>Bacteria</taxon>
        <taxon>Pseudomonadati</taxon>
        <taxon>Pseudomonadota</taxon>
        <taxon>Gammaproteobacteria</taxon>
        <taxon>Pseudomonadales</taxon>
        <taxon>Pseudomonadaceae</taxon>
        <taxon>Pseudomonas</taxon>
    </lineage>
</organism>
<protein>
    <submittedName>
        <fullName evidence="4">Serine acetyltransferase</fullName>
    </submittedName>
</protein>
<evidence type="ECO:0000256" key="2">
    <source>
        <dbReference type="ARBA" id="ARBA00022679"/>
    </source>
</evidence>
<dbReference type="InterPro" id="IPR001451">
    <property type="entry name" value="Hexapep"/>
</dbReference>
<dbReference type="CDD" id="cd03354">
    <property type="entry name" value="LbH_SAT"/>
    <property type="match status" value="1"/>
</dbReference>
<keyword evidence="5" id="KW-1185">Reference proteome</keyword>